<organism evidence="1">
    <name type="scientific">Petromyces alliaceus</name>
    <name type="common">Aspergillus alliaceus</name>
    <dbReference type="NCBI Taxonomy" id="209559"/>
    <lineage>
        <taxon>Eukaryota</taxon>
        <taxon>Fungi</taxon>
        <taxon>Dikarya</taxon>
        <taxon>Ascomycota</taxon>
        <taxon>Pezizomycotina</taxon>
        <taxon>Eurotiomycetes</taxon>
        <taxon>Eurotiomycetidae</taxon>
        <taxon>Eurotiales</taxon>
        <taxon>Aspergillaceae</taxon>
        <taxon>Aspergillus</taxon>
        <taxon>Aspergillus subgen. Circumdati</taxon>
    </lineage>
</organism>
<sequence length="53" mass="5770">MTVQGRMPTSWGPISDATGRRAVFIGTFIVHVIVKNFLPVSANYGELMAPHTP</sequence>
<evidence type="ECO:0000313" key="1">
    <source>
        <dbReference type="EMBL" id="KAE8388343.1"/>
    </source>
</evidence>
<protein>
    <submittedName>
        <fullName evidence="1">Uncharacterized protein</fullName>
    </submittedName>
</protein>
<proteinExistence type="predicted"/>
<dbReference type="AlphaFoldDB" id="A0A5N7C3A6"/>
<dbReference type="Proteomes" id="UP000326877">
    <property type="component" value="Unassembled WGS sequence"/>
</dbReference>
<gene>
    <name evidence="1" type="ORF">BDV23DRAFT_159161</name>
</gene>
<dbReference type="EMBL" id="ML735279">
    <property type="protein sequence ID" value="KAE8388343.1"/>
    <property type="molecule type" value="Genomic_DNA"/>
</dbReference>
<accession>A0A5N7C3A6</accession>
<reference evidence="1" key="1">
    <citation type="submission" date="2019-04" db="EMBL/GenBank/DDBJ databases">
        <title>Friends and foes A comparative genomics studyof 23 Aspergillus species from section Flavi.</title>
        <authorList>
            <consortium name="DOE Joint Genome Institute"/>
            <person name="Kjaerbolling I."/>
            <person name="Vesth T."/>
            <person name="Frisvad J.C."/>
            <person name="Nybo J.L."/>
            <person name="Theobald S."/>
            <person name="Kildgaard S."/>
            <person name="Isbrandt T."/>
            <person name="Kuo A."/>
            <person name="Sato A."/>
            <person name="Lyhne E.K."/>
            <person name="Kogle M.E."/>
            <person name="Wiebenga A."/>
            <person name="Kun R.S."/>
            <person name="Lubbers R.J."/>
            <person name="Makela M.R."/>
            <person name="Barry K."/>
            <person name="Chovatia M."/>
            <person name="Clum A."/>
            <person name="Daum C."/>
            <person name="Haridas S."/>
            <person name="He G."/>
            <person name="LaButti K."/>
            <person name="Lipzen A."/>
            <person name="Mondo S."/>
            <person name="Riley R."/>
            <person name="Salamov A."/>
            <person name="Simmons B.A."/>
            <person name="Magnuson J.K."/>
            <person name="Henrissat B."/>
            <person name="Mortensen U.H."/>
            <person name="Larsen T.O."/>
            <person name="Devries R.P."/>
            <person name="Grigoriev I.V."/>
            <person name="Machida M."/>
            <person name="Baker S.E."/>
            <person name="Andersen M.R."/>
        </authorList>
    </citation>
    <scope>NUCLEOTIDE SEQUENCE [LARGE SCALE GENOMIC DNA]</scope>
    <source>
        <strain evidence="1">IBT 14317</strain>
    </source>
</reference>
<name>A0A5N7C3A6_PETAA</name>
<dbReference type="OrthoDB" id="440553at2759"/>